<dbReference type="PANTHER" id="PTHR42743">
    <property type="entry name" value="AMINO-ACID AMINOTRANSFERASE"/>
    <property type="match status" value="1"/>
</dbReference>
<dbReference type="GO" id="GO:0005829">
    <property type="term" value="C:cytosol"/>
    <property type="evidence" value="ECO:0007669"/>
    <property type="project" value="TreeGrafter"/>
</dbReference>
<dbReference type="Pfam" id="PF01063">
    <property type="entry name" value="Aminotran_4"/>
    <property type="match status" value="1"/>
</dbReference>
<reference evidence="2" key="1">
    <citation type="submission" date="2020-02" db="EMBL/GenBank/DDBJ databases">
        <authorList>
            <person name="Meier V. D."/>
        </authorList>
    </citation>
    <scope>NUCLEOTIDE SEQUENCE</scope>
    <source>
        <strain evidence="2">AVDCRST_MAG53</strain>
    </source>
</reference>
<dbReference type="InterPro" id="IPR001544">
    <property type="entry name" value="Aminotrans_IV"/>
</dbReference>
<gene>
    <name evidence="2" type="ORF">AVDCRST_MAG53-1421</name>
</gene>
<dbReference type="Gene3D" id="3.20.10.10">
    <property type="entry name" value="D-amino Acid Aminotransferase, subunit A, domain 2"/>
    <property type="match status" value="1"/>
</dbReference>
<accession>A0A6J4SD41</accession>
<proteinExistence type="inferred from homology"/>
<organism evidence="2">
    <name type="scientific">uncultured Solirubrobacteraceae bacterium</name>
    <dbReference type="NCBI Taxonomy" id="1162706"/>
    <lineage>
        <taxon>Bacteria</taxon>
        <taxon>Bacillati</taxon>
        <taxon>Actinomycetota</taxon>
        <taxon>Thermoleophilia</taxon>
        <taxon>Solirubrobacterales</taxon>
        <taxon>Solirubrobacteraceae</taxon>
        <taxon>environmental samples</taxon>
    </lineage>
</organism>
<dbReference type="SUPFAM" id="SSF56752">
    <property type="entry name" value="D-aminoacid aminotransferase-like PLP-dependent enzymes"/>
    <property type="match status" value="1"/>
</dbReference>
<dbReference type="EMBL" id="CADCVR010000041">
    <property type="protein sequence ID" value="CAA9489464.1"/>
    <property type="molecule type" value="Genomic_DNA"/>
</dbReference>
<dbReference type="InterPro" id="IPR043132">
    <property type="entry name" value="BCAT-like_C"/>
</dbReference>
<dbReference type="EC" id="4.1.3.38" evidence="2"/>
<dbReference type="PANTHER" id="PTHR42743:SF11">
    <property type="entry name" value="AMINODEOXYCHORISMATE LYASE"/>
    <property type="match status" value="1"/>
</dbReference>
<dbReference type="InterPro" id="IPR036038">
    <property type="entry name" value="Aminotransferase-like"/>
</dbReference>
<dbReference type="GO" id="GO:0008696">
    <property type="term" value="F:4-amino-4-deoxychorismate lyase activity"/>
    <property type="evidence" value="ECO:0007669"/>
    <property type="project" value="UniProtKB-EC"/>
</dbReference>
<name>A0A6J4SD41_9ACTN</name>
<dbReference type="CDD" id="cd00449">
    <property type="entry name" value="PLPDE_IV"/>
    <property type="match status" value="1"/>
</dbReference>
<protein>
    <submittedName>
        <fullName evidence="2">Aminodeoxychorismate lyase</fullName>
        <ecNumber evidence="2">4.1.3.38</ecNumber>
    </submittedName>
</protein>
<dbReference type="InterPro" id="IPR043131">
    <property type="entry name" value="BCAT-like_N"/>
</dbReference>
<dbReference type="AlphaFoldDB" id="A0A6J4SD41"/>
<dbReference type="GO" id="GO:0046394">
    <property type="term" value="P:carboxylic acid biosynthetic process"/>
    <property type="evidence" value="ECO:0007669"/>
    <property type="project" value="UniProtKB-ARBA"/>
</dbReference>
<keyword evidence="2" id="KW-0456">Lyase</keyword>
<evidence type="ECO:0000313" key="2">
    <source>
        <dbReference type="EMBL" id="CAA9489464.1"/>
    </source>
</evidence>
<evidence type="ECO:0000256" key="1">
    <source>
        <dbReference type="ARBA" id="ARBA00009320"/>
    </source>
</evidence>
<comment type="similarity">
    <text evidence="1">Belongs to the class-IV pyridoxal-phosphate-dependent aminotransferase family.</text>
</comment>
<dbReference type="InterPro" id="IPR050571">
    <property type="entry name" value="Class-IV_PLP-Dep_Aminotrnsfr"/>
</dbReference>
<dbReference type="Gene3D" id="3.30.470.10">
    <property type="match status" value="1"/>
</dbReference>
<sequence length="274" mass="29085">MEPLAILDGRVMPAGQATIPVTDEGLLRGDGVFEVIRLYAGVPYALDEHLVRIARSAANLRLELDAAEVRADIETLLSAAGPVDAALRFLVTRGGRRIGLVEPLAELPMSIALATVVFAPTRVMDGVKSLSYAANMLTRRLAQEQGADDALLLTPHGRVLEGPTAAFFGVLRGRLVTPPLSEHILDSITRRKVMAVSDAREQVLTREDLPALQEAFLASTLREVHPVHVIDDAALPVVPGPRTAMVAEAVSALVADELAAAGRGPSAAPVDRRA</sequence>